<dbReference type="Proteomes" id="UP001610818">
    <property type="component" value="Unassembled WGS sequence"/>
</dbReference>
<comment type="caution">
    <text evidence="1">The sequence shown here is derived from an EMBL/GenBank/DDBJ whole genome shotgun (WGS) entry which is preliminary data.</text>
</comment>
<sequence>MRAGPVGDLWCGAAGVSGGGGAVDPVLDRIPPARLRSTARTRPTRLTALLADRPTTAATELADRLHALPPAIDAHGQALTG</sequence>
<dbReference type="EMBL" id="JBIRGQ010000015">
    <property type="protein sequence ID" value="MFH8551789.1"/>
    <property type="molecule type" value="Genomic_DNA"/>
</dbReference>
<gene>
    <name evidence="1" type="ORF">ACH4F9_43120</name>
</gene>
<organism evidence="1 2">
    <name type="scientific">Streptomyces longisporoflavus</name>
    <dbReference type="NCBI Taxonomy" id="28044"/>
    <lineage>
        <taxon>Bacteria</taxon>
        <taxon>Bacillati</taxon>
        <taxon>Actinomycetota</taxon>
        <taxon>Actinomycetes</taxon>
        <taxon>Kitasatosporales</taxon>
        <taxon>Streptomycetaceae</taxon>
        <taxon>Streptomyces</taxon>
    </lineage>
</organism>
<protein>
    <submittedName>
        <fullName evidence="1">Uncharacterized protein</fullName>
    </submittedName>
</protein>
<evidence type="ECO:0000313" key="1">
    <source>
        <dbReference type="EMBL" id="MFH8551789.1"/>
    </source>
</evidence>
<proteinExistence type="predicted"/>
<reference evidence="1 2" key="1">
    <citation type="submission" date="2024-10" db="EMBL/GenBank/DDBJ databases">
        <title>The Natural Products Discovery Center: Release of the First 8490 Sequenced Strains for Exploring Actinobacteria Biosynthetic Diversity.</title>
        <authorList>
            <person name="Kalkreuter E."/>
            <person name="Kautsar S.A."/>
            <person name="Yang D."/>
            <person name="Bader C.D."/>
            <person name="Teijaro C.N."/>
            <person name="Fluegel L."/>
            <person name="Davis C.M."/>
            <person name="Simpson J.R."/>
            <person name="Lauterbach L."/>
            <person name="Steele A.D."/>
            <person name="Gui C."/>
            <person name="Meng S."/>
            <person name="Li G."/>
            <person name="Viehrig K."/>
            <person name="Ye F."/>
            <person name="Su P."/>
            <person name="Kiefer A.F."/>
            <person name="Nichols A."/>
            <person name="Cepeda A.J."/>
            <person name="Yan W."/>
            <person name="Fan B."/>
            <person name="Jiang Y."/>
            <person name="Adhikari A."/>
            <person name="Zheng C.-J."/>
            <person name="Schuster L."/>
            <person name="Cowan T.M."/>
            <person name="Smanski M.J."/>
            <person name="Chevrette M.G."/>
            <person name="De Carvalho L.P.S."/>
            <person name="Shen B."/>
        </authorList>
    </citation>
    <scope>NUCLEOTIDE SEQUENCE [LARGE SCALE GENOMIC DNA]</scope>
    <source>
        <strain evidence="1 2">NPDC017990</strain>
    </source>
</reference>
<name>A0ABW7R3E4_9ACTN</name>
<dbReference type="RefSeq" id="WP_397718864.1">
    <property type="nucleotide sequence ID" value="NZ_JBIRGN010000015.1"/>
</dbReference>
<evidence type="ECO:0000313" key="2">
    <source>
        <dbReference type="Proteomes" id="UP001610818"/>
    </source>
</evidence>
<keyword evidence="2" id="KW-1185">Reference proteome</keyword>
<accession>A0ABW7R3E4</accession>